<evidence type="ECO:0000313" key="1">
    <source>
        <dbReference type="EMBL" id="KAG5606715.1"/>
    </source>
</evidence>
<comment type="caution">
    <text evidence="1">The sequence shown here is derived from an EMBL/GenBank/DDBJ whole genome shotgun (WGS) entry which is preliminary data.</text>
</comment>
<reference evidence="1 2" key="1">
    <citation type="submission" date="2020-09" db="EMBL/GenBank/DDBJ databases">
        <title>De no assembly of potato wild relative species, Solanum commersonii.</title>
        <authorList>
            <person name="Cho K."/>
        </authorList>
    </citation>
    <scope>NUCLEOTIDE SEQUENCE [LARGE SCALE GENOMIC DNA]</scope>
    <source>
        <strain evidence="1">LZ3.2</strain>
        <tissue evidence="1">Leaf</tissue>
    </source>
</reference>
<gene>
    <name evidence="1" type="ORF">H5410_028207</name>
</gene>
<accession>A0A9J5Z198</accession>
<proteinExistence type="predicted"/>
<keyword evidence="2" id="KW-1185">Reference proteome</keyword>
<name>A0A9J5Z198_SOLCO</name>
<protein>
    <submittedName>
        <fullName evidence="1">Uncharacterized protein</fullName>
    </submittedName>
</protein>
<dbReference type="AlphaFoldDB" id="A0A9J5Z198"/>
<dbReference type="Proteomes" id="UP000824120">
    <property type="component" value="Chromosome 5"/>
</dbReference>
<evidence type="ECO:0000313" key="2">
    <source>
        <dbReference type="Proteomes" id="UP000824120"/>
    </source>
</evidence>
<sequence>MTVWMDHNLAEESIRWSRSPTNGWFGIFDLSGNDMKNLVGMVVLLYYSIYVSRSNKRSRLITLFFERRSFDDGSYNRDIESFKRRSGRLNNIVGSRIPFIDDNLKGFGLKMCCEGSLGEVSRDRRSTSAIHPLIYTALQNCSAICRLLLFTADLILSFRAQHT</sequence>
<dbReference type="EMBL" id="JACXVP010000005">
    <property type="protein sequence ID" value="KAG5606715.1"/>
    <property type="molecule type" value="Genomic_DNA"/>
</dbReference>
<organism evidence="1 2">
    <name type="scientific">Solanum commersonii</name>
    <name type="common">Commerson's wild potato</name>
    <name type="synonym">Commerson's nightshade</name>
    <dbReference type="NCBI Taxonomy" id="4109"/>
    <lineage>
        <taxon>Eukaryota</taxon>
        <taxon>Viridiplantae</taxon>
        <taxon>Streptophyta</taxon>
        <taxon>Embryophyta</taxon>
        <taxon>Tracheophyta</taxon>
        <taxon>Spermatophyta</taxon>
        <taxon>Magnoliopsida</taxon>
        <taxon>eudicotyledons</taxon>
        <taxon>Gunneridae</taxon>
        <taxon>Pentapetalae</taxon>
        <taxon>asterids</taxon>
        <taxon>lamiids</taxon>
        <taxon>Solanales</taxon>
        <taxon>Solanaceae</taxon>
        <taxon>Solanoideae</taxon>
        <taxon>Solaneae</taxon>
        <taxon>Solanum</taxon>
    </lineage>
</organism>